<dbReference type="EMBL" id="CP000463">
    <property type="protein sequence ID" value="ABJ07692.1"/>
    <property type="molecule type" value="Genomic_DNA"/>
</dbReference>
<dbReference type="KEGG" id="rpe:RPE_3763"/>
<sequence length="81" mass="9707">MLGGRRLPMNRIVKENYPVSKLPEDLREGLEGTVVTVTIDEVERAPERRPTLEEIFAMRRPPFRSKEEIDAEWRRQRDEWE</sequence>
<evidence type="ECO:0000313" key="1">
    <source>
        <dbReference type="EMBL" id="ABJ07692.1"/>
    </source>
</evidence>
<proteinExistence type="predicted"/>
<dbReference type="AlphaFoldDB" id="Q07K42"/>
<reference evidence="1" key="1">
    <citation type="submission" date="2006-09" db="EMBL/GenBank/DDBJ databases">
        <title>Complete sequence of Rhodopseudomonas palustris BisA53.</title>
        <authorList>
            <consortium name="US DOE Joint Genome Institute"/>
            <person name="Copeland A."/>
            <person name="Lucas S."/>
            <person name="Lapidus A."/>
            <person name="Barry K."/>
            <person name="Detter J.C."/>
            <person name="Glavina del Rio T."/>
            <person name="Hammon N."/>
            <person name="Israni S."/>
            <person name="Dalin E."/>
            <person name="Tice H."/>
            <person name="Pitluck S."/>
            <person name="Chain P."/>
            <person name="Malfatti S."/>
            <person name="Shin M."/>
            <person name="Vergez L."/>
            <person name="Schmutz J."/>
            <person name="Larimer F."/>
            <person name="Land M."/>
            <person name="Hauser L."/>
            <person name="Pelletier D.A."/>
            <person name="Kyrpides N."/>
            <person name="Kim E."/>
            <person name="Harwood C.S."/>
            <person name="Oda Y."/>
            <person name="Richardson P."/>
        </authorList>
    </citation>
    <scope>NUCLEOTIDE SEQUENCE [LARGE SCALE GENOMIC DNA]</scope>
    <source>
        <strain evidence="1">BisA53</strain>
    </source>
</reference>
<accession>Q07K42</accession>
<dbReference type="HOGENOM" id="CLU_2476679_0_0_5"/>
<gene>
    <name evidence="1" type="ordered locus">RPE_3763</name>
</gene>
<organism evidence="1">
    <name type="scientific">Rhodopseudomonas palustris (strain BisA53)</name>
    <dbReference type="NCBI Taxonomy" id="316055"/>
    <lineage>
        <taxon>Bacteria</taxon>
        <taxon>Pseudomonadati</taxon>
        <taxon>Pseudomonadota</taxon>
        <taxon>Alphaproteobacteria</taxon>
        <taxon>Hyphomicrobiales</taxon>
        <taxon>Nitrobacteraceae</taxon>
        <taxon>Rhodopseudomonas</taxon>
    </lineage>
</organism>
<dbReference type="STRING" id="316055.RPE_3763"/>
<protein>
    <submittedName>
        <fullName evidence="1">Uncharacterized protein</fullName>
    </submittedName>
</protein>
<name>Q07K42_RHOP5</name>